<name>A0A1J0WER4_9RHOB</name>
<dbReference type="PRINTS" id="PR00419">
    <property type="entry name" value="ADXRDTASE"/>
</dbReference>
<accession>A0A1J0WER4</accession>
<dbReference type="KEGG" id="suam:BOO69_04730"/>
<dbReference type="Pfam" id="PF01593">
    <property type="entry name" value="Amino_oxidase"/>
    <property type="match status" value="1"/>
</dbReference>
<dbReference type="InterPro" id="IPR036188">
    <property type="entry name" value="FAD/NAD-bd_sf"/>
</dbReference>
<dbReference type="OrthoDB" id="5792777at2"/>
<dbReference type="AlphaFoldDB" id="A0A1J0WER4"/>
<dbReference type="InterPro" id="IPR002937">
    <property type="entry name" value="Amino_oxidase"/>
</dbReference>
<reference evidence="2 3" key="1">
    <citation type="submission" date="2016-11" db="EMBL/GenBank/DDBJ databases">
        <title>Complete genome sequence of Sulfitobacter sp. AM1-D1, a toxic bacteria associated with marine dinoflagellate Alexandrium minutum in East China Sea.</title>
        <authorList>
            <person name="Yang Q."/>
            <person name="Zhang X."/>
            <person name="Tian X."/>
        </authorList>
    </citation>
    <scope>NUCLEOTIDE SEQUENCE [LARGE SCALE GENOMIC DNA]</scope>
    <source>
        <strain evidence="2 3">AM1-D1</strain>
    </source>
</reference>
<dbReference type="Gene3D" id="3.50.50.60">
    <property type="entry name" value="FAD/NAD(P)-binding domain"/>
    <property type="match status" value="1"/>
</dbReference>
<dbReference type="STRING" id="1917485.BOO69_04730"/>
<gene>
    <name evidence="2" type="ORF">BOO69_04730</name>
</gene>
<evidence type="ECO:0000313" key="2">
    <source>
        <dbReference type="EMBL" id="APE42804.1"/>
    </source>
</evidence>
<organism evidence="2 3">
    <name type="scientific">Sulfitobacter alexandrii</name>
    <dbReference type="NCBI Taxonomy" id="1917485"/>
    <lineage>
        <taxon>Bacteria</taxon>
        <taxon>Pseudomonadati</taxon>
        <taxon>Pseudomonadota</taxon>
        <taxon>Alphaproteobacteria</taxon>
        <taxon>Rhodobacterales</taxon>
        <taxon>Roseobacteraceae</taxon>
        <taxon>Sulfitobacter</taxon>
    </lineage>
</organism>
<dbReference type="GO" id="GO:0016491">
    <property type="term" value="F:oxidoreductase activity"/>
    <property type="evidence" value="ECO:0007669"/>
    <property type="project" value="InterPro"/>
</dbReference>
<evidence type="ECO:0000313" key="3">
    <source>
        <dbReference type="Proteomes" id="UP000181897"/>
    </source>
</evidence>
<dbReference type="PROSITE" id="PS51257">
    <property type="entry name" value="PROKAR_LIPOPROTEIN"/>
    <property type="match status" value="1"/>
</dbReference>
<dbReference type="Proteomes" id="UP000181897">
    <property type="component" value="Chromosome"/>
</dbReference>
<dbReference type="SUPFAM" id="SSF51905">
    <property type="entry name" value="FAD/NAD(P)-binding domain"/>
    <property type="match status" value="1"/>
</dbReference>
<feature type="domain" description="Amine oxidase" evidence="1">
    <location>
        <begin position="93"/>
        <end position="310"/>
    </location>
</feature>
<dbReference type="EMBL" id="CP018076">
    <property type="protein sequence ID" value="APE42804.1"/>
    <property type="molecule type" value="Genomic_DNA"/>
</dbReference>
<sequence length="313" mass="33935">MKTAVIGAGMAGLSCARLLQRAGRDVTVFDKGRGLGGRMATRRAGDGLQFDHGAQYVTAKDDGFAELLARAQAAGQAGTWPRGGPQDGKTRYVGVPGMTGLAKFMAEGLDIRRGHAVTAMRDTGHGAEIEIDGQRLAFDRVVCTAPVPQIIALLGQDHPLVPAPSRITYDPCLTLMVALDRPFPDLPDHHRAPEADLAWIAQDGGKPERPEGNCWVAQASPEWSRRHLELEKDHIVEAMLPLFLDRLRIDPARVIHRAAHRWRYARVTAPLGRPFLASDNNTLYLGGDGFIGPRVEAAYLSGCAIAREMLDTA</sequence>
<proteinExistence type="predicted"/>
<dbReference type="PANTHER" id="PTHR16128:SF5">
    <property type="entry name" value="FAD_NAD(P)-BINDING OXIDOREDUCTASE FAMILY PROTEIN"/>
    <property type="match status" value="1"/>
</dbReference>
<dbReference type="RefSeq" id="WP_071970783.1">
    <property type="nucleotide sequence ID" value="NZ_CP018076.1"/>
</dbReference>
<dbReference type="PANTHER" id="PTHR16128">
    <property type="entry name" value="FAD/NAD(P)-BINDING OXIDOREDUCTASE FAMILY PROTEIN"/>
    <property type="match status" value="1"/>
</dbReference>
<protein>
    <recommendedName>
        <fullName evidence="1">Amine oxidase domain-containing protein</fullName>
    </recommendedName>
</protein>
<keyword evidence="3" id="KW-1185">Reference proteome</keyword>
<evidence type="ECO:0000259" key="1">
    <source>
        <dbReference type="Pfam" id="PF01593"/>
    </source>
</evidence>
<dbReference type="Gene3D" id="3.90.660.10">
    <property type="match status" value="1"/>
</dbReference>
<dbReference type="Pfam" id="PF13450">
    <property type="entry name" value="NAD_binding_8"/>
    <property type="match status" value="1"/>
</dbReference>